<accession>A0AA46TG62</accession>
<evidence type="ECO:0000313" key="1">
    <source>
        <dbReference type="EMBL" id="UYM04202.1"/>
    </source>
</evidence>
<dbReference type="Proteomes" id="UP001164390">
    <property type="component" value="Chromosome"/>
</dbReference>
<organism evidence="1 2">
    <name type="scientific">Solicola gregarius</name>
    <dbReference type="NCBI Taxonomy" id="2908642"/>
    <lineage>
        <taxon>Bacteria</taxon>
        <taxon>Bacillati</taxon>
        <taxon>Actinomycetota</taxon>
        <taxon>Actinomycetes</taxon>
        <taxon>Propionibacteriales</taxon>
        <taxon>Nocardioidaceae</taxon>
        <taxon>Solicola</taxon>
    </lineage>
</organism>
<dbReference type="EMBL" id="CP094970">
    <property type="protein sequence ID" value="UYM04202.1"/>
    <property type="molecule type" value="Genomic_DNA"/>
</dbReference>
<sequence length="54" mass="5886">MNVGRDGGAPVTSDYPFDRPWALEGATIDQVIVDVSGEPYVDLEKEALAMMSRD</sequence>
<dbReference type="KEGG" id="sgrg:L0C25_16855"/>
<dbReference type="RefSeq" id="WP_271632861.1">
    <property type="nucleotide sequence ID" value="NZ_CP094970.1"/>
</dbReference>
<reference evidence="1" key="1">
    <citation type="submission" date="2022-01" db="EMBL/GenBank/DDBJ databases">
        <title>Nocardioidaceae gen. sp. A5X3R13.</title>
        <authorList>
            <person name="Lopez Marin M.A."/>
            <person name="Uhlik O."/>
        </authorList>
    </citation>
    <scope>NUCLEOTIDE SEQUENCE</scope>
    <source>
        <strain evidence="1">A5X3R13</strain>
    </source>
</reference>
<dbReference type="AlphaFoldDB" id="A0AA46TG62"/>
<keyword evidence="2" id="KW-1185">Reference proteome</keyword>
<protein>
    <submittedName>
        <fullName evidence="1">Uncharacterized protein</fullName>
    </submittedName>
</protein>
<proteinExistence type="predicted"/>
<gene>
    <name evidence="1" type="ORF">L0C25_16855</name>
</gene>
<name>A0AA46TG62_9ACTN</name>
<evidence type="ECO:0000313" key="2">
    <source>
        <dbReference type="Proteomes" id="UP001164390"/>
    </source>
</evidence>